<dbReference type="Proteomes" id="UP000078541">
    <property type="component" value="Unassembled WGS sequence"/>
</dbReference>
<dbReference type="InterPro" id="IPR019956">
    <property type="entry name" value="Ubiquitin_dom"/>
</dbReference>
<evidence type="ECO:0000256" key="1">
    <source>
        <dbReference type="HAMAP-Rule" id="MF_03046"/>
    </source>
</evidence>
<dbReference type="SUPFAM" id="SSF54236">
    <property type="entry name" value="Ubiquitin-like"/>
    <property type="match status" value="1"/>
</dbReference>
<comment type="function">
    <text evidence="1">Involved in mRNA export coupled transcription activation by association with both the TREX-2 and the SAGA complexes. The transcription regulatory histone acetylation (HAT) complex SAGA is a multiprotein complex that activates transcription by remodeling chromatin and mediating histone acetylation and deubiquitination. Within the SAGA complex, participates to a subcomplex that specifically deubiquitinates histones. The SAGA complex is recruited to specific gene promoters by activators, where it is required for transcription. The TREX-2 complex functions in docking export-competent ribonucleoprotein particles (mRNPs) to the nuclear entrance of the nuclear pore complex (nuclear basket). TREX-2 participates in mRNA export and accurate chromatin positioning in the nucleus by tethering genes to the nuclear periphery.</text>
</comment>
<feature type="domain" description="Ubiquitin-like" evidence="3">
    <location>
        <begin position="72"/>
        <end position="129"/>
    </location>
</feature>
<dbReference type="Gene3D" id="3.10.20.90">
    <property type="entry name" value="Phosphatidylinositol 3-kinase Catalytic Subunit, Chain A, domain 1"/>
    <property type="match status" value="1"/>
</dbReference>
<evidence type="ECO:0000313" key="5">
    <source>
        <dbReference type="Proteomes" id="UP000078541"/>
    </source>
</evidence>
<dbReference type="InterPro" id="IPR018783">
    <property type="entry name" value="TF_ENY2"/>
</dbReference>
<dbReference type="PANTHER" id="PTHR12514">
    <property type="entry name" value="ENHANCER OF YELLOW 2 TRANSCRIPTION FACTOR"/>
    <property type="match status" value="1"/>
</dbReference>
<dbReference type="EMBL" id="KQ981897">
    <property type="protein sequence ID" value="KYN33751.1"/>
    <property type="molecule type" value="Genomic_DNA"/>
</dbReference>
<keyword evidence="1" id="KW-0509">mRNA transport</keyword>
<dbReference type="GO" id="GO:0006368">
    <property type="term" value="P:transcription elongation by RNA polymerase II"/>
    <property type="evidence" value="ECO:0007669"/>
    <property type="project" value="UniProtKB-UniRule"/>
</dbReference>
<dbReference type="InterPro" id="IPR038212">
    <property type="entry name" value="TF_EnY2_sf"/>
</dbReference>
<dbReference type="GO" id="GO:0000124">
    <property type="term" value="C:SAGA complex"/>
    <property type="evidence" value="ECO:0007669"/>
    <property type="project" value="UniProtKB-UniRule"/>
</dbReference>
<keyword evidence="1" id="KW-0805">Transcription regulation</keyword>
<dbReference type="HAMAP" id="MF_03046">
    <property type="entry name" value="ENY2_Sus1"/>
    <property type="match status" value="1"/>
</dbReference>
<evidence type="ECO:0000256" key="2">
    <source>
        <dbReference type="SAM" id="MobiDB-lite"/>
    </source>
</evidence>
<dbReference type="Pfam" id="PF10163">
    <property type="entry name" value="EnY2"/>
    <property type="match status" value="1"/>
</dbReference>
<dbReference type="InterPro" id="IPR029071">
    <property type="entry name" value="Ubiquitin-like_domsf"/>
</dbReference>
<dbReference type="PRINTS" id="PR00348">
    <property type="entry name" value="UBIQUITIN"/>
</dbReference>
<comment type="similarity">
    <text evidence="1">Belongs to the ENY2 family.</text>
</comment>
<dbReference type="GO" id="GO:0071819">
    <property type="term" value="C:DUBm complex"/>
    <property type="evidence" value="ECO:0007669"/>
    <property type="project" value="UniProtKB-UniRule"/>
</dbReference>
<keyword evidence="5" id="KW-1185">Reference proteome</keyword>
<organism evidence="4 5">
    <name type="scientific">Trachymyrmex septentrionalis</name>
    <dbReference type="NCBI Taxonomy" id="34720"/>
    <lineage>
        <taxon>Eukaryota</taxon>
        <taxon>Metazoa</taxon>
        <taxon>Ecdysozoa</taxon>
        <taxon>Arthropoda</taxon>
        <taxon>Hexapoda</taxon>
        <taxon>Insecta</taxon>
        <taxon>Pterygota</taxon>
        <taxon>Neoptera</taxon>
        <taxon>Endopterygota</taxon>
        <taxon>Hymenoptera</taxon>
        <taxon>Apocrita</taxon>
        <taxon>Aculeata</taxon>
        <taxon>Formicoidea</taxon>
        <taxon>Formicidae</taxon>
        <taxon>Myrmicinae</taxon>
        <taxon>Trachymyrmex</taxon>
    </lineage>
</organism>
<dbReference type="GO" id="GO:0015031">
    <property type="term" value="P:protein transport"/>
    <property type="evidence" value="ECO:0007669"/>
    <property type="project" value="UniProtKB-KW"/>
</dbReference>
<dbReference type="GO" id="GO:0005643">
    <property type="term" value="C:nuclear pore"/>
    <property type="evidence" value="ECO:0007669"/>
    <property type="project" value="UniProtKB-UniRule"/>
</dbReference>
<keyword evidence="1" id="KW-0804">Transcription</keyword>
<feature type="compositionally biased region" description="Basic and acidic residues" evidence="2">
    <location>
        <begin position="175"/>
        <end position="193"/>
    </location>
</feature>
<sequence>MKTAHQRLVMVGDRDGLKELLRRRLVECGWRDQVKLISKEIIKEHGHDISYDTLLSTVTSRARTLVPDSVKKELLQKIKNQLLAQEEKLKIIEIDIEPTDKVERIKERVEEKEGIPPQQQRLIFSGKQIVSSFPVPSVRPCTAKSSAVYLKGYLEYYCYPIKVYLNCPEECKTSESRELPREGRVSRGKEYRESPATATTARPIRKRIEVEEEEKEKEEEEEEEKEAVAVDDSELGRVTVALPRSRGQQTSHTLHVKQEL</sequence>
<keyword evidence="1" id="KW-0010">Activator</keyword>
<dbReference type="Pfam" id="PF00240">
    <property type="entry name" value="ubiquitin"/>
    <property type="match status" value="1"/>
</dbReference>
<dbReference type="GO" id="GO:0006406">
    <property type="term" value="P:mRNA export from nucleus"/>
    <property type="evidence" value="ECO:0007669"/>
    <property type="project" value="UniProtKB-UniRule"/>
</dbReference>
<dbReference type="PROSITE" id="PS50053">
    <property type="entry name" value="UBIQUITIN_2"/>
    <property type="match status" value="1"/>
</dbReference>
<dbReference type="Gene3D" id="1.10.246.140">
    <property type="match status" value="1"/>
</dbReference>
<dbReference type="STRING" id="34720.A0A195F069"/>
<feature type="region of interest" description="Disordered" evidence="2">
    <location>
        <begin position="175"/>
        <end position="260"/>
    </location>
</feature>
<keyword evidence="1" id="KW-0813">Transport</keyword>
<keyword evidence="1" id="KW-0156">Chromatin regulator</keyword>
<evidence type="ECO:0000259" key="3">
    <source>
        <dbReference type="PROSITE" id="PS50053"/>
    </source>
</evidence>
<keyword evidence="1" id="KW-0811">Translocation</keyword>
<dbReference type="SMART" id="SM00213">
    <property type="entry name" value="UBQ"/>
    <property type="match status" value="1"/>
</dbReference>
<keyword evidence="1" id="KW-0539">Nucleus</keyword>
<keyword evidence="1" id="KW-0653">Protein transport</keyword>
<reference evidence="4 5" key="1">
    <citation type="submission" date="2016-03" db="EMBL/GenBank/DDBJ databases">
        <title>Trachymyrmex septentrionalis WGS genome.</title>
        <authorList>
            <person name="Nygaard S."/>
            <person name="Hu H."/>
            <person name="Boomsma J."/>
            <person name="Zhang G."/>
        </authorList>
    </citation>
    <scope>NUCLEOTIDE SEQUENCE [LARGE SCALE GENOMIC DNA]</scope>
    <source>
        <strain evidence="4">Tsep2-gDNA-1</strain>
        <tissue evidence="4">Whole body</tissue>
    </source>
</reference>
<dbReference type="GO" id="GO:0003713">
    <property type="term" value="F:transcription coactivator activity"/>
    <property type="evidence" value="ECO:0007669"/>
    <property type="project" value="UniProtKB-UniRule"/>
</dbReference>
<feature type="compositionally biased region" description="Acidic residues" evidence="2">
    <location>
        <begin position="210"/>
        <end position="233"/>
    </location>
</feature>
<dbReference type="GO" id="GO:0005654">
    <property type="term" value="C:nucleoplasm"/>
    <property type="evidence" value="ECO:0007669"/>
    <property type="project" value="UniProtKB-SubCell"/>
</dbReference>
<evidence type="ECO:0000313" key="4">
    <source>
        <dbReference type="EMBL" id="KYN33751.1"/>
    </source>
</evidence>
<proteinExistence type="inferred from homology"/>
<accession>A0A195F069</accession>
<name>A0A195F069_9HYME</name>
<dbReference type="GO" id="GO:0070390">
    <property type="term" value="C:transcription export complex 2"/>
    <property type="evidence" value="ECO:0007669"/>
    <property type="project" value="UniProtKB-UniRule"/>
</dbReference>
<dbReference type="AlphaFoldDB" id="A0A195F069"/>
<comment type="subcellular location">
    <subcellularLocation>
        <location evidence="1">Nucleus</location>
        <location evidence="1">Nucleoplasm</location>
    </subcellularLocation>
</comment>
<comment type="subunit">
    <text evidence="1">Component of the nuclear pore complex (NPC)-associated TREX-2 complex (transcription and export complex 2). Component of the SAGA transcription coactivator-HAT complex. Within the SAGA complex, participates to a subcomplex of SAGA called the DUB module (deubiquitination module).</text>
</comment>
<gene>
    <name evidence="1" type="primary">e(y)2</name>
    <name evidence="4" type="ORF">ALC56_12009</name>
</gene>
<protein>
    <recommendedName>
        <fullName evidence="1">Enhancer of yellow 2 transcription factor</fullName>
    </recommendedName>
</protein>
<dbReference type="InterPro" id="IPR000626">
    <property type="entry name" value="Ubiquitin-like_dom"/>
</dbReference>
<dbReference type="GO" id="GO:0006325">
    <property type="term" value="P:chromatin organization"/>
    <property type="evidence" value="ECO:0007669"/>
    <property type="project" value="UniProtKB-KW"/>
</dbReference>